<protein>
    <submittedName>
        <fullName evidence="2">Uncharacterized protein</fullName>
    </submittedName>
</protein>
<name>A0ABN7PQP1_TIMPD</name>
<keyword evidence="3" id="KW-1185">Reference proteome</keyword>
<evidence type="ECO:0000256" key="1">
    <source>
        <dbReference type="SAM" id="Phobius"/>
    </source>
</evidence>
<sequence>MDITTLKDTFNSTFLDTGNETLSRNGYDSDGLYYYYSGPSTGAIVGSVIGGIIFWVIVIALCCYFCRRRKTIIYS</sequence>
<evidence type="ECO:0000313" key="2">
    <source>
        <dbReference type="EMBL" id="CAG2069021.1"/>
    </source>
</evidence>
<gene>
    <name evidence="2" type="ORF">TPAB3V08_LOCUS15964</name>
</gene>
<evidence type="ECO:0000313" key="3">
    <source>
        <dbReference type="Proteomes" id="UP001153148"/>
    </source>
</evidence>
<keyword evidence="1" id="KW-0812">Transmembrane</keyword>
<proteinExistence type="predicted"/>
<dbReference type="CDD" id="cd12087">
    <property type="entry name" value="TM_EGFR-like"/>
    <property type="match status" value="1"/>
</dbReference>
<dbReference type="EMBL" id="CAJPIN010112528">
    <property type="protein sequence ID" value="CAG2069021.1"/>
    <property type="molecule type" value="Genomic_DNA"/>
</dbReference>
<keyword evidence="1" id="KW-1133">Transmembrane helix</keyword>
<reference evidence="2" key="1">
    <citation type="submission" date="2021-03" db="EMBL/GenBank/DDBJ databases">
        <authorList>
            <person name="Tran Van P."/>
        </authorList>
    </citation>
    <scope>NUCLEOTIDE SEQUENCE</scope>
</reference>
<accession>A0ABN7PQP1</accession>
<feature type="transmembrane region" description="Helical" evidence="1">
    <location>
        <begin position="43"/>
        <end position="66"/>
    </location>
</feature>
<organism evidence="2 3">
    <name type="scientific">Timema podura</name>
    <name type="common">Walking stick</name>
    <dbReference type="NCBI Taxonomy" id="61482"/>
    <lineage>
        <taxon>Eukaryota</taxon>
        <taxon>Metazoa</taxon>
        <taxon>Ecdysozoa</taxon>
        <taxon>Arthropoda</taxon>
        <taxon>Hexapoda</taxon>
        <taxon>Insecta</taxon>
        <taxon>Pterygota</taxon>
        <taxon>Neoptera</taxon>
        <taxon>Polyneoptera</taxon>
        <taxon>Phasmatodea</taxon>
        <taxon>Timematodea</taxon>
        <taxon>Timematoidea</taxon>
        <taxon>Timematidae</taxon>
        <taxon>Timema</taxon>
    </lineage>
</organism>
<comment type="caution">
    <text evidence="2">The sequence shown here is derived from an EMBL/GenBank/DDBJ whole genome shotgun (WGS) entry which is preliminary data.</text>
</comment>
<dbReference type="Proteomes" id="UP001153148">
    <property type="component" value="Unassembled WGS sequence"/>
</dbReference>
<keyword evidence="1" id="KW-0472">Membrane</keyword>